<dbReference type="Proteomes" id="UP001595907">
    <property type="component" value="Unassembled WGS sequence"/>
</dbReference>
<sequence>MKKIILLCSIIASCLSVTAQVKIGDNPTTISPSSVLEIESSNKGLLLPRVALTGTANIAPLTAHVAGMTVYNTATAGDVTPGYYYNDGAKWVRIADAAANTNIYNSNGTLQSNRVISSNGKSLQIAGAGAGAAESSAAFEIADTAKGILFPRMTSAQRDLIAAPATGLQIYNTTTNSFWYFNGTAWVETTNINNNIWKNKSSSSNEVVLTSPDLDSVFFNRGGIKVKGINSPDVSTDAANLFGDNSRINEFYRHSSSQSTFNNLLSSTVYVDAAETGNRALGAVAGLLRVDPNHTTSLSQLYTIRGEVIHNGSGIVNNLAAGRFVTRMNNASRANFLRSVNVQTNLGSTGGITNLNGVFNELFVGSAQTGNISGIGVYGNNISVSGPANIGGVTGYSNYATFAGSGAITNYYPFDANSIFNTSTTNITNFAQFNAATTLNAGYTGTISNYYDFRSTFNPTANVTNLYGVYVQGSTKRNYFEGKVGIGVVPADGTSATPSLEVRSSGAGNTVLRLGIERAWDFVQENTGANSNLIFRPTFGGKDFKIMGANNDVMINFDTDNTLAFNKITMVTDGGAVGIGTTTPSSTLQTNGTFALSTATTGVNSSVILLATGTFTPPAANTVSGRMYIIRNTATAANVIVSNIIDFAAATAANFILTPTIGSVMIISDGTNWYRIQ</sequence>
<feature type="signal peptide" evidence="1">
    <location>
        <begin position="1"/>
        <end position="19"/>
    </location>
</feature>
<name>A0ABV8QUT2_9BACT</name>
<keyword evidence="1" id="KW-0732">Signal</keyword>
<reference evidence="3" key="1">
    <citation type="journal article" date="2019" name="Int. J. Syst. Evol. Microbiol.">
        <title>The Global Catalogue of Microorganisms (GCM) 10K type strain sequencing project: providing services to taxonomists for standard genome sequencing and annotation.</title>
        <authorList>
            <consortium name="The Broad Institute Genomics Platform"/>
            <consortium name="The Broad Institute Genome Sequencing Center for Infectious Disease"/>
            <person name="Wu L."/>
            <person name="Ma J."/>
        </authorList>
    </citation>
    <scope>NUCLEOTIDE SEQUENCE [LARGE SCALE GENOMIC DNA]</scope>
    <source>
        <strain evidence="3">CECT 8289</strain>
    </source>
</reference>
<feature type="chain" id="PRO_5046163301" evidence="1">
    <location>
        <begin position="20"/>
        <end position="677"/>
    </location>
</feature>
<gene>
    <name evidence="2" type="ORF">ACFOWM_12180</name>
</gene>
<protein>
    <submittedName>
        <fullName evidence="2">Uncharacterized protein</fullName>
    </submittedName>
</protein>
<proteinExistence type="predicted"/>
<evidence type="ECO:0000256" key="1">
    <source>
        <dbReference type="SAM" id="SignalP"/>
    </source>
</evidence>
<organism evidence="2 3">
    <name type="scientific">Ferruginibacter yonginensis</name>
    <dbReference type="NCBI Taxonomy" id="1310416"/>
    <lineage>
        <taxon>Bacteria</taxon>
        <taxon>Pseudomonadati</taxon>
        <taxon>Bacteroidota</taxon>
        <taxon>Chitinophagia</taxon>
        <taxon>Chitinophagales</taxon>
        <taxon>Chitinophagaceae</taxon>
        <taxon>Ferruginibacter</taxon>
    </lineage>
</organism>
<evidence type="ECO:0000313" key="2">
    <source>
        <dbReference type="EMBL" id="MFC4263643.1"/>
    </source>
</evidence>
<dbReference type="EMBL" id="JBHSCZ010000003">
    <property type="protein sequence ID" value="MFC4263643.1"/>
    <property type="molecule type" value="Genomic_DNA"/>
</dbReference>
<evidence type="ECO:0000313" key="3">
    <source>
        <dbReference type="Proteomes" id="UP001595907"/>
    </source>
</evidence>
<dbReference type="RefSeq" id="WP_379710501.1">
    <property type="nucleotide sequence ID" value="NZ_JBHSCZ010000003.1"/>
</dbReference>
<comment type="caution">
    <text evidence="2">The sequence shown here is derived from an EMBL/GenBank/DDBJ whole genome shotgun (WGS) entry which is preliminary data.</text>
</comment>
<keyword evidence="3" id="KW-1185">Reference proteome</keyword>
<accession>A0ABV8QUT2</accession>